<dbReference type="InterPro" id="IPR000477">
    <property type="entry name" value="RT_dom"/>
</dbReference>
<dbReference type="Gene3D" id="3.30.70.270">
    <property type="match status" value="2"/>
</dbReference>
<dbReference type="InterPro" id="IPR043128">
    <property type="entry name" value="Rev_trsase/Diguanyl_cyclase"/>
</dbReference>
<feature type="domain" description="Reverse transcriptase" evidence="1">
    <location>
        <begin position="1"/>
        <end position="102"/>
    </location>
</feature>
<dbReference type="Pfam" id="PF00078">
    <property type="entry name" value="RVT_1"/>
    <property type="match status" value="1"/>
</dbReference>
<evidence type="ECO:0000313" key="2">
    <source>
        <dbReference type="EMBL" id="CCH62362.1"/>
    </source>
</evidence>
<dbReference type="PROSITE" id="PS50878">
    <property type="entry name" value="RT_POL"/>
    <property type="match status" value="1"/>
</dbReference>
<dbReference type="EMBL" id="HE806323">
    <property type="protein sequence ID" value="CCH62362.1"/>
    <property type="molecule type" value="Genomic_DNA"/>
</dbReference>
<dbReference type="eggNOG" id="KOG0017">
    <property type="taxonomic scope" value="Eukaryota"/>
</dbReference>
<dbReference type="InterPro" id="IPR051320">
    <property type="entry name" value="Viral_Replic_Matur_Polypro"/>
</dbReference>
<organism evidence="2 3">
    <name type="scientific">Henningerozyma blattae (strain ATCC 34711 / CBS 6284 / DSM 70876 / NBRC 10599 / NRRL Y-10934 / UCD 77-7)</name>
    <name type="common">Yeast</name>
    <name type="synonym">Tetrapisispora blattae</name>
    <dbReference type="NCBI Taxonomy" id="1071380"/>
    <lineage>
        <taxon>Eukaryota</taxon>
        <taxon>Fungi</taxon>
        <taxon>Dikarya</taxon>
        <taxon>Ascomycota</taxon>
        <taxon>Saccharomycotina</taxon>
        <taxon>Saccharomycetes</taxon>
        <taxon>Saccharomycetales</taxon>
        <taxon>Saccharomycetaceae</taxon>
        <taxon>Henningerozyma</taxon>
    </lineage>
</organism>
<dbReference type="SUPFAM" id="SSF56672">
    <property type="entry name" value="DNA/RNA polymerases"/>
    <property type="match status" value="1"/>
</dbReference>
<protein>
    <recommendedName>
        <fullName evidence="1">Reverse transcriptase domain-containing protein</fullName>
    </recommendedName>
</protein>
<dbReference type="InParanoid" id="I2H7L0"/>
<keyword evidence="3" id="KW-1185">Reference proteome</keyword>
<dbReference type="GeneID" id="14497852"/>
<dbReference type="AlphaFoldDB" id="I2H7L0"/>
<name>I2H7L0_HENB6</name>
<dbReference type="InterPro" id="IPR041577">
    <property type="entry name" value="RT_RNaseH_2"/>
</dbReference>
<dbReference type="FunFam" id="3.30.70.270:FF:000003">
    <property type="entry name" value="Transposon Ty3-G Gag-Pol polyprotein"/>
    <property type="match status" value="1"/>
</dbReference>
<dbReference type="InterPro" id="IPR043502">
    <property type="entry name" value="DNA/RNA_pol_sf"/>
</dbReference>
<accession>I2H7L0</accession>
<dbReference type="CDD" id="cd01647">
    <property type="entry name" value="RT_LTR"/>
    <property type="match status" value="1"/>
</dbReference>
<evidence type="ECO:0000259" key="1">
    <source>
        <dbReference type="PROSITE" id="PS50878"/>
    </source>
</evidence>
<dbReference type="HOGENOM" id="CLU_000384_33_3_1"/>
<dbReference type="PANTHER" id="PTHR33064">
    <property type="entry name" value="POL PROTEIN"/>
    <property type="match status" value="1"/>
</dbReference>
<dbReference type="Gene3D" id="3.10.10.10">
    <property type="entry name" value="HIV Type 1 Reverse Transcriptase, subunit A, domain 1"/>
    <property type="match status" value="1"/>
</dbReference>
<proteinExistence type="predicted"/>
<dbReference type="RefSeq" id="XP_004181881.1">
    <property type="nucleotide sequence ID" value="XM_004181833.1"/>
</dbReference>
<dbReference type="OMA" id="ANGEECP"/>
<sequence length="285" mass="32453">MKEEDQYKTAFVTPSGNFEYKVMPFGLVNAPSTFARYMADLFRGKPNICVYLDDNLIFSDSLEEHWKHLDDVLSILAKEHLFVKRKKFQFTQTPVEFLGYNISDNAIRPIQAKCQAIGSYPQPSSIPKTQRFVGLVNYYRRFIEHCADIAKPLYDYIIKKTKWSTEQTQAFKNLQAALSSKPVIATLKPDGQYRLTTDASKSAVGAVLEEIDDKDHTLGVVGYFSKILDKTQSHYPAGELELLGIKLALGHFRYLLHGRHFVLRTDHICLLAIANKEKPSDKIKG</sequence>
<evidence type="ECO:0000313" key="3">
    <source>
        <dbReference type="Proteomes" id="UP000002866"/>
    </source>
</evidence>
<gene>
    <name evidence="2" type="primary">TBLA0H00730</name>
    <name evidence="2" type="ORF">TBLA_0H00730</name>
</gene>
<dbReference type="STRING" id="1071380.I2H7L0"/>
<dbReference type="KEGG" id="tbl:TBLA_0H00730"/>
<dbReference type="PANTHER" id="PTHR33064:SF37">
    <property type="entry name" value="RIBONUCLEASE H"/>
    <property type="match status" value="1"/>
</dbReference>
<dbReference type="Pfam" id="PF17919">
    <property type="entry name" value="RT_RNaseH_2"/>
    <property type="match status" value="1"/>
</dbReference>
<dbReference type="OrthoDB" id="4488294at2759"/>
<reference evidence="2 3" key="1">
    <citation type="journal article" date="2011" name="Proc. Natl. Acad. Sci. U.S.A.">
        <title>Evolutionary erosion of yeast sex chromosomes by mating-type switching accidents.</title>
        <authorList>
            <person name="Gordon J.L."/>
            <person name="Armisen D."/>
            <person name="Proux-Wera E."/>
            <person name="Oheigeartaigh S.S."/>
            <person name="Byrne K.P."/>
            <person name="Wolfe K.H."/>
        </authorList>
    </citation>
    <scope>NUCLEOTIDE SEQUENCE [LARGE SCALE GENOMIC DNA]</scope>
    <source>
        <strain evidence="3">ATCC 34711 / CBS 6284 / DSM 70876 / NBRC 10599 / NRRL Y-10934 / UCD 77-7</strain>
    </source>
</reference>
<dbReference type="FunFam" id="3.30.70.270:FF:000020">
    <property type="entry name" value="Transposon Tf2-6 polyprotein-like Protein"/>
    <property type="match status" value="1"/>
</dbReference>
<dbReference type="Proteomes" id="UP000002866">
    <property type="component" value="Chromosome 8"/>
</dbReference>